<reference evidence="2" key="1">
    <citation type="submission" date="2022-07" db="EMBL/GenBank/DDBJ databases">
        <authorList>
            <person name="Macas J."/>
            <person name="Novak P."/>
            <person name="Neumann P."/>
        </authorList>
    </citation>
    <scope>NUCLEOTIDE SEQUENCE</scope>
</reference>
<dbReference type="Proteomes" id="UP001152523">
    <property type="component" value="Unassembled WGS sequence"/>
</dbReference>
<feature type="compositionally biased region" description="Polar residues" evidence="1">
    <location>
        <begin position="11"/>
        <end position="21"/>
    </location>
</feature>
<sequence>MEGRRMRTRNNPRGQAPVTSQRGSRAASRGSRGGRGGRGSRGGHQAQTVSDGHVEARACYLHLSTGDIKSRKTWFVLPHFISNYQTLLMDIFICHKLFFWGLHAHVIGRLWLMTYR</sequence>
<feature type="region of interest" description="Disordered" evidence="1">
    <location>
        <begin position="1"/>
        <end position="50"/>
    </location>
</feature>
<feature type="compositionally biased region" description="Basic residues" evidence="1">
    <location>
        <begin position="1"/>
        <end position="10"/>
    </location>
</feature>
<proteinExistence type="predicted"/>
<protein>
    <submittedName>
        <fullName evidence="2">Uncharacterized protein</fullName>
    </submittedName>
</protein>
<comment type="caution">
    <text evidence="2">The sequence shown here is derived from an EMBL/GenBank/DDBJ whole genome shotgun (WGS) entry which is preliminary data.</text>
</comment>
<evidence type="ECO:0000256" key="1">
    <source>
        <dbReference type="SAM" id="MobiDB-lite"/>
    </source>
</evidence>
<evidence type="ECO:0000313" key="2">
    <source>
        <dbReference type="EMBL" id="CAH9126957.1"/>
    </source>
</evidence>
<dbReference type="EMBL" id="CAMAPF010000945">
    <property type="protein sequence ID" value="CAH9126957.1"/>
    <property type="molecule type" value="Genomic_DNA"/>
</dbReference>
<name>A0AAV0EUN8_9ASTE</name>
<gene>
    <name evidence="2" type="ORF">CEPIT_LOCUS27938</name>
</gene>
<evidence type="ECO:0000313" key="3">
    <source>
        <dbReference type="Proteomes" id="UP001152523"/>
    </source>
</evidence>
<feature type="compositionally biased region" description="Gly residues" evidence="1">
    <location>
        <begin position="31"/>
        <end position="42"/>
    </location>
</feature>
<organism evidence="2 3">
    <name type="scientific">Cuscuta epithymum</name>
    <dbReference type="NCBI Taxonomy" id="186058"/>
    <lineage>
        <taxon>Eukaryota</taxon>
        <taxon>Viridiplantae</taxon>
        <taxon>Streptophyta</taxon>
        <taxon>Embryophyta</taxon>
        <taxon>Tracheophyta</taxon>
        <taxon>Spermatophyta</taxon>
        <taxon>Magnoliopsida</taxon>
        <taxon>eudicotyledons</taxon>
        <taxon>Gunneridae</taxon>
        <taxon>Pentapetalae</taxon>
        <taxon>asterids</taxon>
        <taxon>lamiids</taxon>
        <taxon>Solanales</taxon>
        <taxon>Convolvulaceae</taxon>
        <taxon>Cuscuteae</taxon>
        <taxon>Cuscuta</taxon>
        <taxon>Cuscuta subgen. Cuscuta</taxon>
    </lineage>
</organism>
<keyword evidence="3" id="KW-1185">Reference proteome</keyword>
<accession>A0AAV0EUN8</accession>
<dbReference type="AlphaFoldDB" id="A0AAV0EUN8"/>